<feature type="non-terminal residue" evidence="1">
    <location>
        <position position="125"/>
    </location>
</feature>
<dbReference type="Proteomes" id="UP001057452">
    <property type="component" value="Chromosome 10"/>
</dbReference>
<organism evidence="1 2">
    <name type="scientific">Chaenocephalus aceratus</name>
    <name type="common">Blackfin icefish</name>
    <name type="synonym">Chaenichthys aceratus</name>
    <dbReference type="NCBI Taxonomy" id="36190"/>
    <lineage>
        <taxon>Eukaryota</taxon>
        <taxon>Metazoa</taxon>
        <taxon>Chordata</taxon>
        <taxon>Craniata</taxon>
        <taxon>Vertebrata</taxon>
        <taxon>Euteleostomi</taxon>
        <taxon>Actinopterygii</taxon>
        <taxon>Neopterygii</taxon>
        <taxon>Teleostei</taxon>
        <taxon>Neoteleostei</taxon>
        <taxon>Acanthomorphata</taxon>
        <taxon>Eupercaria</taxon>
        <taxon>Perciformes</taxon>
        <taxon>Notothenioidei</taxon>
        <taxon>Channichthyidae</taxon>
        <taxon>Chaenocephalus</taxon>
    </lineage>
</organism>
<evidence type="ECO:0000313" key="1">
    <source>
        <dbReference type="EMBL" id="KAI4819617.1"/>
    </source>
</evidence>
<proteinExistence type="predicted"/>
<evidence type="ECO:0000313" key="2">
    <source>
        <dbReference type="Proteomes" id="UP001057452"/>
    </source>
</evidence>
<sequence>MAARMSGLMMIVYDMAGPQGAPGAFQRTRQSHFGMTSLASTSEAGQRQRQEVEDESRAQTEKWDQRGKLISPSQTQSLPDWRLSSTAEKGGEKERERRRSSWRGERGVRYMSVGVCGVLVYLPPG</sequence>
<keyword evidence="2" id="KW-1185">Reference proteome</keyword>
<accession>A0ACB9X006</accession>
<name>A0ACB9X006_CHAAC</name>
<gene>
    <name evidence="1" type="ORF">KUCAC02_004857</name>
</gene>
<protein>
    <submittedName>
        <fullName evidence="1">Uncharacterized protein</fullName>
    </submittedName>
</protein>
<dbReference type="EMBL" id="CM043794">
    <property type="protein sequence ID" value="KAI4819617.1"/>
    <property type="molecule type" value="Genomic_DNA"/>
</dbReference>
<comment type="caution">
    <text evidence="1">The sequence shown here is derived from an EMBL/GenBank/DDBJ whole genome shotgun (WGS) entry which is preliminary data.</text>
</comment>
<reference evidence="1" key="1">
    <citation type="submission" date="2022-05" db="EMBL/GenBank/DDBJ databases">
        <title>Chromosome-level genome of Chaenocephalus aceratus.</title>
        <authorList>
            <person name="Park H."/>
        </authorList>
    </citation>
    <scope>NUCLEOTIDE SEQUENCE</scope>
    <source>
        <strain evidence="1">KU_202001</strain>
    </source>
</reference>